<dbReference type="GO" id="GO:0016989">
    <property type="term" value="F:sigma factor antagonist activity"/>
    <property type="evidence" value="ECO:0007669"/>
    <property type="project" value="TreeGrafter"/>
</dbReference>
<dbReference type="PANTHER" id="PTHR30273">
    <property type="entry name" value="PERIPLASMIC SIGNAL SENSOR AND SIGMA FACTOR ACTIVATOR FECR-RELATED"/>
    <property type="match status" value="1"/>
</dbReference>
<keyword evidence="1" id="KW-0472">Membrane</keyword>
<name>A0A1I2BMH7_9BACT</name>
<dbReference type="PIRSF" id="PIRSF018266">
    <property type="entry name" value="FecR"/>
    <property type="match status" value="1"/>
</dbReference>
<dbReference type="InterPro" id="IPR032508">
    <property type="entry name" value="FecR_C"/>
</dbReference>
<sequence length="365" mass="42036">MKTQHHIDQLILNYLEGGLSREERHELEVWLREDAANQSYLEEMQAVWIAAETELQITDDVIGQEWEKLEKRHFSKPGNTFNWQRWAKIAAIFLLGALFSWGISSYQMNSYFAELEESVIEAPMGAKSTITLPDGSTVILNAGSVLKYAGDFGKNIREVSLEGEAFFEVAQDKSKRFQVRTSDITVKAYGTKFNVKSYGDERTIETTLVEGSVSIVKNNRQKSKKEELFLKPHEQLVFYKASEEIEPVEAVTPEAAQPEQTVERKPEKILISKGIDPQLFTSWTEDRLIMKSEPMQKMVIKIERKYNVKIHFEDADLKDFRFSGIIENETLENVLAAISIASPIDYTLKDRDVWLRKKKEEKNKN</sequence>
<gene>
    <name evidence="4" type="ORF">SAMN05216283_101460</name>
</gene>
<keyword evidence="5" id="KW-1185">Reference proteome</keyword>
<dbReference type="EMBL" id="FONW01000001">
    <property type="protein sequence ID" value="SFE57414.1"/>
    <property type="molecule type" value="Genomic_DNA"/>
</dbReference>
<dbReference type="InterPro" id="IPR006860">
    <property type="entry name" value="FecR"/>
</dbReference>
<proteinExistence type="predicted"/>
<dbReference type="RefSeq" id="WP_093918199.1">
    <property type="nucleotide sequence ID" value="NZ_FONW01000001.1"/>
</dbReference>
<dbReference type="Gene3D" id="2.60.120.1440">
    <property type="match status" value="1"/>
</dbReference>
<feature type="domain" description="Protein FecR C-terminal" evidence="3">
    <location>
        <begin position="287"/>
        <end position="354"/>
    </location>
</feature>
<keyword evidence="1" id="KW-0812">Transmembrane</keyword>
<evidence type="ECO:0000259" key="3">
    <source>
        <dbReference type="Pfam" id="PF16344"/>
    </source>
</evidence>
<evidence type="ECO:0000259" key="2">
    <source>
        <dbReference type="Pfam" id="PF04773"/>
    </source>
</evidence>
<keyword evidence="1" id="KW-1133">Transmembrane helix</keyword>
<organism evidence="4 5">
    <name type="scientific">Sunxiuqinia elliptica</name>
    <dbReference type="NCBI Taxonomy" id="655355"/>
    <lineage>
        <taxon>Bacteria</taxon>
        <taxon>Pseudomonadati</taxon>
        <taxon>Bacteroidota</taxon>
        <taxon>Bacteroidia</taxon>
        <taxon>Marinilabiliales</taxon>
        <taxon>Prolixibacteraceae</taxon>
        <taxon>Sunxiuqinia</taxon>
    </lineage>
</organism>
<dbReference type="Proteomes" id="UP000198964">
    <property type="component" value="Unassembled WGS sequence"/>
</dbReference>
<feature type="transmembrane region" description="Helical" evidence="1">
    <location>
        <begin position="86"/>
        <end position="103"/>
    </location>
</feature>
<evidence type="ECO:0000256" key="1">
    <source>
        <dbReference type="SAM" id="Phobius"/>
    </source>
</evidence>
<dbReference type="Gene3D" id="3.55.50.30">
    <property type="match status" value="1"/>
</dbReference>
<feature type="domain" description="FecR protein" evidence="2">
    <location>
        <begin position="119"/>
        <end position="213"/>
    </location>
</feature>
<evidence type="ECO:0000313" key="4">
    <source>
        <dbReference type="EMBL" id="SFE57414.1"/>
    </source>
</evidence>
<dbReference type="Pfam" id="PF04773">
    <property type="entry name" value="FecR"/>
    <property type="match status" value="1"/>
</dbReference>
<dbReference type="PANTHER" id="PTHR30273:SF2">
    <property type="entry name" value="PROTEIN FECR"/>
    <property type="match status" value="1"/>
</dbReference>
<protein>
    <submittedName>
        <fullName evidence="4">FecR family protein</fullName>
    </submittedName>
</protein>
<accession>A0A1I2BMH7</accession>
<evidence type="ECO:0000313" key="5">
    <source>
        <dbReference type="Proteomes" id="UP000198964"/>
    </source>
</evidence>
<dbReference type="Pfam" id="PF16344">
    <property type="entry name" value="FecR_C"/>
    <property type="match status" value="1"/>
</dbReference>
<dbReference type="STRING" id="655355.SAMN05216283_101460"/>
<dbReference type="InterPro" id="IPR012373">
    <property type="entry name" value="Ferrdict_sens_TM"/>
</dbReference>
<reference evidence="4 5" key="1">
    <citation type="submission" date="2016-10" db="EMBL/GenBank/DDBJ databases">
        <authorList>
            <person name="de Groot N.N."/>
        </authorList>
    </citation>
    <scope>NUCLEOTIDE SEQUENCE [LARGE SCALE GENOMIC DNA]</scope>
    <source>
        <strain evidence="4 5">CGMCC 1.9156</strain>
    </source>
</reference>
<dbReference type="AlphaFoldDB" id="A0A1I2BMH7"/>